<dbReference type="InterPro" id="IPR010035">
    <property type="entry name" value="Thi_S"/>
</dbReference>
<dbReference type="CDD" id="cd00565">
    <property type="entry name" value="Ubl_ThiS"/>
    <property type="match status" value="1"/>
</dbReference>
<dbReference type="InterPro" id="IPR003749">
    <property type="entry name" value="ThiS/MoaD-like"/>
</dbReference>
<dbReference type="EMBL" id="VFOK01000001">
    <property type="protein sequence ID" value="TQL34975.1"/>
    <property type="molecule type" value="Genomic_DNA"/>
</dbReference>
<dbReference type="PANTHER" id="PTHR34472">
    <property type="entry name" value="SULFUR CARRIER PROTEIN THIS"/>
    <property type="match status" value="1"/>
</dbReference>
<comment type="caution">
    <text evidence="1">The sequence shown here is derived from an EMBL/GenBank/DDBJ whole genome shotgun (WGS) entry which is preliminary data.</text>
</comment>
<keyword evidence="2" id="KW-1185">Reference proteome</keyword>
<dbReference type="OrthoDB" id="163636at2"/>
<dbReference type="InterPro" id="IPR012675">
    <property type="entry name" value="Beta-grasp_dom_sf"/>
</dbReference>
<dbReference type="RefSeq" id="WP_142007311.1">
    <property type="nucleotide sequence ID" value="NZ_CAJTBP010000001.1"/>
</dbReference>
<dbReference type="NCBIfam" id="TIGR01683">
    <property type="entry name" value="thiS"/>
    <property type="match status" value="1"/>
</dbReference>
<gene>
    <name evidence="1" type="ORF">FB554_3158</name>
</gene>
<accession>A0A542XGP2</accession>
<name>A0A542XGP2_9MICO</name>
<evidence type="ECO:0000313" key="1">
    <source>
        <dbReference type="EMBL" id="TQL34975.1"/>
    </source>
</evidence>
<dbReference type="InterPro" id="IPR016155">
    <property type="entry name" value="Mopterin_synth/thiamin_S_b"/>
</dbReference>
<dbReference type="AlphaFoldDB" id="A0A542XGP2"/>
<evidence type="ECO:0000313" key="2">
    <source>
        <dbReference type="Proteomes" id="UP000318336"/>
    </source>
</evidence>
<proteinExistence type="predicted"/>
<organism evidence="1 2">
    <name type="scientific">Barrientosiimonas humi</name>
    <dbReference type="NCBI Taxonomy" id="999931"/>
    <lineage>
        <taxon>Bacteria</taxon>
        <taxon>Bacillati</taxon>
        <taxon>Actinomycetota</taxon>
        <taxon>Actinomycetes</taxon>
        <taxon>Micrococcales</taxon>
        <taxon>Dermacoccaceae</taxon>
        <taxon>Barrientosiimonas</taxon>
    </lineage>
</organism>
<dbReference type="PANTHER" id="PTHR34472:SF1">
    <property type="entry name" value="SULFUR CARRIER PROTEIN THIS"/>
    <property type="match status" value="1"/>
</dbReference>
<sequence>MIDIQLNGAPTRVEEGAAVVDLVADLTGRDIRPDGTAADGAALGLAVAVNTAVVPRSRWSEARLAAGDEVEVLTAVQGG</sequence>
<dbReference type="Gene3D" id="3.10.20.30">
    <property type="match status" value="1"/>
</dbReference>
<dbReference type="Proteomes" id="UP000318336">
    <property type="component" value="Unassembled WGS sequence"/>
</dbReference>
<dbReference type="SUPFAM" id="SSF54285">
    <property type="entry name" value="MoaD/ThiS"/>
    <property type="match status" value="1"/>
</dbReference>
<protein>
    <submittedName>
        <fullName evidence="1">Sulfur carrier protein</fullName>
    </submittedName>
</protein>
<reference evidence="1 2" key="1">
    <citation type="submission" date="2019-06" db="EMBL/GenBank/DDBJ databases">
        <title>Sequencing the genomes of 1000 actinobacteria strains.</title>
        <authorList>
            <person name="Klenk H.-P."/>
        </authorList>
    </citation>
    <scope>NUCLEOTIDE SEQUENCE [LARGE SCALE GENOMIC DNA]</scope>
    <source>
        <strain evidence="1 2">DSM 24617</strain>
    </source>
</reference>
<dbReference type="Pfam" id="PF02597">
    <property type="entry name" value="ThiS"/>
    <property type="match status" value="1"/>
</dbReference>